<dbReference type="GO" id="GO:0016209">
    <property type="term" value="F:antioxidant activity"/>
    <property type="evidence" value="ECO:0007669"/>
    <property type="project" value="InterPro"/>
</dbReference>
<sequence>MNTKTFILTILFFQSNFGWAQIGDQRSSDYQPLKVGDPVPNYTLVNLINYPSKTVRLEDFRGKLLILEFWDSYCTPCIEGFPKMMDLQREFASHIQIILVNQKENVNRVRQFFDKRKRLTNVNVTLPTVCGDTILGSYLFKHTSVPHVVWINKSGIVNSITLADVVNAKNIQKLLNNESYVLPQKASYSSANLDYSKPLFLNGNGRIGDSLLWQTVLSKRVPGVPQFHKISADKREGYFIAANLSIRDLFRLAYDNCGSFYYNSNLANLRQTILEVRDSAKYVPKKDGEMQWQNFYTYQLIAPRQSLQKLLETMRNDLAKYFQLDVRVEKRRMKCLVLSASDTTIIAYKSGDAVLKVTDTDVKLNKVKLTNFIETLREVSNRHDYLPFPIIDETNFKGEVGGMEFSTNVYNSQALDLALQKYKMRLTLEHRIIDVLVISEARNE</sequence>
<dbReference type="RefSeq" id="WP_254169730.1">
    <property type="nucleotide sequence ID" value="NZ_JAHESF010000055.1"/>
</dbReference>
<dbReference type="PANTHER" id="PTHR42852:SF13">
    <property type="entry name" value="PROTEIN DIPZ"/>
    <property type="match status" value="1"/>
</dbReference>
<gene>
    <name evidence="2" type="ORF">KK083_29390</name>
</gene>
<name>A0AAP2DR93_9BACT</name>
<dbReference type="PANTHER" id="PTHR42852">
    <property type="entry name" value="THIOL:DISULFIDE INTERCHANGE PROTEIN DSBE"/>
    <property type="match status" value="1"/>
</dbReference>
<dbReference type="EMBL" id="JAHESF010000055">
    <property type="protein sequence ID" value="MBT1701043.1"/>
    <property type="molecule type" value="Genomic_DNA"/>
</dbReference>
<evidence type="ECO:0000313" key="3">
    <source>
        <dbReference type="Proteomes" id="UP001319200"/>
    </source>
</evidence>
<dbReference type="AlphaFoldDB" id="A0AAP2DR93"/>
<organism evidence="2 3">
    <name type="scientific">Chryseosolibacter histidini</name>
    <dbReference type="NCBI Taxonomy" id="2782349"/>
    <lineage>
        <taxon>Bacteria</taxon>
        <taxon>Pseudomonadati</taxon>
        <taxon>Bacteroidota</taxon>
        <taxon>Cytophagia</taxon>
        <taxon>Cytophagales</taxon>
        <taxon>Chryseotaleaceae</taxon>
        <taxon>Chryseosolibacter</taxon>
    </lineage>
</organism>
<dbReference type="InterPro" id="IPR050553">
    <property type="entry name" value="Thioredoxin_ResA/DsbE_sf"/>
</dbReference>
<dbReference type="InterPro" id="IPR000866">
    <property type="entry name" value="AhpC/TSA"/>
</dbReference>
<proteinExistence type="predicted"/>
<dbReference type="GO" id="GO:0016491">
    <property type="term" value="F:oxidoreductase activity"/>
    <property type="evidence" value="ECO:0007669"/>
    <property type="project" value="InterPro"/>
</dbReference>
<dbReference type="InterPro" id="IPR013766">
    <property type="entry name" value="Thioredoxin_domain"/>
</dbReference>
<evidence type="ECO:0000313" key="2">
    <source>
        <dbReference type="EMBL" id="MBT1701043.1"/>
    </source>
</evidence>
<dbReference type="Pfam" id="PF00578">
    <property type="entry name" value="AhpC-TSA"/>
    <property type="match status" value="1"/>
</dbReference>
<keyword evidence="3" id="KW-1185">Reference proteome</keyword>
<protein>
    <submittedName>
        <fullName evidence="2">TlpA family protein disulfide reductase</fullName>
    </submittedName>
</protein>
<dbReference type="CDD" id="cd02966">
    <property type="entry name" value="TlpA_like_family"/>
    <property type="match status" value="1"/>
</dbReference>
<feature type="domain" description="Thioredoxin" evidence="1">
    <location>
        <begin position="33"/>
        <end position="183"/>
    </location>
</feature>
<evidence type="ECO:0000259" key="1">
    <source>
        <dbReference type="PROSITE" id="PS51352"/>
    </source>
</evidence>
<reference evidence="2 3" key="1">
    <citation type="submission" date="2021-05" db="EMBL/GenBank/DDBJ databases">
        <title>A Polyphasic approach of four new species of the genus Ohtaekwangia: Ohtaekwangia histidinii sp. nov., Ohtaekwangia cretensis sp. nov., Ohtaekwangia indiensis sp. nov., Ohtaekwangia reichenbachii sp. nov. from diverse environment.</title>
        <authorList>
            <person name="Octaviana S."/>
        </authorList>
    </citation>
    <scope>NUCLEOTIDE SEQUENCE [LARGE SCALE GENOMIC DNA]</scope>
    <source>
        <strain evidence="2 3">PWU4</strain>
    </source>
</reference>
<accession>A0AAP2DR93</accession>
<dbReference type="Gene3D" id="3.40.30.10">
    <property type="entry name" value="Glutaredoxin"/>
    <property type="match status" value="1"/>
</dbReference>
<comment type="caution">
    <text evidence="2">The sequence shown here is derived from an EMBL/GenBank/DDBJ whole genome shotgun (WGS) entry which is preliminary data.</text>
</comment>
<dbReference type="SUPFAM" id="SSF52833">
    <property type="entry name" value="Thioredoxin-like"/>
    <property type="match status" value="1"/>
</dbReference>
<dbReference type="Proteomes" id="UP001319200">
    <property type="component" value="Unassembled WGS sequence"/>
</dbReference>
<dbReference type="PROSITE" id="PS51352">
    <property type="entry name" value="THIOREDOXIN_2"/>
    <property type="match status" value="1"/>
</dbReference>
<dbReference type="InterPro" id="IPR036249">
    <property type="entry name" value="Thioredoxin-like_sf"/>
</dbReference>